<evidence type="ECO:0000313" key="3">
    <source>
        <dbReference type="EMBL" id="AVX44965.1"/>
    </source>
</evidence>
<accession>A0A2R4P2S0</accession>
<dbReference type="Gene3D" id="3.30.70.1060">
    <property type="entry name" value="Dimeric alpha+beta barrel"/>
    <property type="match status" value="1"/>
</dbReference>
<comment type="similarity">
    <text evidence="1">Belongs to the YciI family.</text>
</comment>
<evidence type="ECO:0000259" key="2">
    <source>
        <dbReference type="Pfam" id="PF03795"/>
    </source>
</evidence>
<dbReference type="InterPro" id="IPR011008">
    <property type="entry name" value="Dimeric_a/b-barrel"/>
</dbReference>
<dbReference type="Pfam" id="PF03795">
    <property type="entry name" value="YCII"/>
    <property type="match status" value="1"/>
</dbReference>
<evidence type="ECO:0000313" key="4">
    <source>
        <dbReference type="Proteomes" id="UP000241854"/>
    </source>
</evidence>
<gene>
    <name evidence="3" type="ORF">CCS77_1904</name>
</gene>
<dbReference type="PANTHER" id="PTHR37828:SF1">
    <property type="entry name" value="YCII-RELATED DOMAIN-CONTAINING PROTEIN"/>
    <property type="match status" value="1"/>
</dbReference>
<sequence length="93" mass="10686">MFIVTISLKTDLIPKERAEELFAEHRGWFIKYVDRGNFLLLGPFVDDEHAGVVVVDAKDRKELDEILSQDVYHAPGYAEYVVREFKAVMGKIS</sequence>
<protein>
    <recommendedName>
        <fullName evidence="2">YCII-related domain-containing protein</fullName>
    </recommendedName>
</protein>
<dbReference type="EMBL" id="CP021642">
    <property type="protein sequence ID" value="AVX44965.1"/>
    <property type="molecule type" value="Genomic_DNA"/>
</dbReference>
<proteinExistence type="inferred from homology"/>
<organism evidence="3 4">
    <name type="scientific">Campylobacter concisus</name>
    <dbReference type="NCBI Taxonomy" id="199"/>
    <lineage>
        <taxon>Bacteria</taxon>
        <taxon>Pseudomonadati</taxon>
        <taxon>Campylobacterota</taxon>
        <taxon>Epsilonproteobacteria</taxon>
        <taxon>Campylobacterales</taxon>
        <taxon>Campylobacteraceae</taxon>
        <taxon>Campylobacter</taxon>
    </lineage>
</organism>
<dbReference type="AlphaFoldDB" id="A0A2R4P2S0"/>
<dbReference type="InterPro" id="IPR005545">
    <property type="entry name" value="YCII"/>
</dbReference>
<dbReference type="Proteomes" id="UP000241854">
    <property type="component" value="Chromosome"/>
</dbReference>
<feature type="domain" description="YCII-related" evidence="2">
    <location>
        <begin position="13"/>
        <end position="86"/>
    </location>
</feature>
<evidence type="ECO:0000256" key="1">
    <source>
        <dbReference type="ARBA" id="ARBA00007689"/>
    </source>
</evidence>
<dbReference type="RefSeq" id="WP_107917241.1">
    <property type="nucleotide sequence ID" value="NZ_CP021642.1"/>
</dbReference>
<name>A0A2R4P2S0_9BACT</name>
<reference evidence="3 4" key="1">
    <citation type="journal article" date="2018" name="Emerg. Microbes Infect.">
        <title>Genomic analysis of oral Campylobacter concisus strains identified a potential bacterial molecular marker associated with active Crohn's disease.</title>
        <authorList>
            <person name="Liu F."/>
            <person name="Ma R."/>
            <person name="Tay C.Y.A."/>
            <person name="Octavia S."/>
            <person name="Lan R."/>
            <person name="Chung H.K.L."/>
            <person name="Riordan S.M."/>
            <person name="Grimm M.C."/>
            <person name="Leong R.W."/>
            <person name="Tanaka M.M."/>
            <person name="Connor S."/>
            <person name="Zhang L."/>
        </authorList>
    </citation>
    <scope>NUCLEOTIDE SEQUENCE [LARGE SCALE GENOMIC DNA]</scope>
    <source>
        <strain evidence="3 4">P2CDO4</strain>
    </source>
</reference>
<dbReference type="PANTHER" id="PTHR37828">
    <property type="entry name" value="GSR2449 PROTEIN"/>
    <property type="match status" value="1"/>
</dbReference>
<dbReference type="SUPFAM" id="SSF54909">
    <property type="entry name" value="Dimeric alpha+beta barrel"/>
    <property type="match status" value="1"/>
</dbReference>